<gene>
    <name evidence="3" type="ORF">Ql52_gp052</name>
</gene>
<feature type="region of interest" description="Disordered" evidence="1">
    <location>
        <begin position="52"/>
        <end position="107"/>
    </location>
</feature>
<evidence type="ECO:0000313" key="3">
    <source>
        <dbReference type="EMBL" id="WNV48188.1"/>
    </source>
</evidence>
<keyword evidence="4" id="KW-1185">Reference proteome</keyword>
<sequence length="107" mass="11536">MTLKPIYGPIFGLLVVLVAALGGGLWAWKASRDLTSARNEVSRLTAENTTLAKASKAGDQAANTQATGHKAAITEQAKRQDKLEKAIERNPDWANQPIPNDVLDSLR</sequence>
<evidence type="ECO:0000313" key="4">
    <source>
        <dbReference type="Proteomes" id="UP001301924"/>
    </source>
</evidence>
<keyword evidence="2" id="KW-0472">Membrane</keyword>
<name>A0AA96Q4F0_9CAUD</name>
<proteinExistence type="predicted"/>
<dbReference type="Proteomes" id="UP001301924">
    <property type="component" value="Segment"/>
</dbReference>
<dbReference type="EMBL" id="OR260090">
    <property type="protein sequence ID" value="WNV48188.1"/>
    <property type="molecule type" value="Genomic_DNA"/>
</dbReference>
<evidence type="ECO:0000256" key="2">
    <source>
        <dbReference type="SAM" id="Phobius"/>
    </source>
</evidence>
<keyword evidence="2" id="KW-0812">Transmembrane</keyword>
<feature type="transmembrane region" description="Helical" evidence="2">
    <location>
        <begin position="6"/>
        <end position="28"/>
    </location>
</feature>
<feature type="compositionally biased region" description="Basic and acidic residues" evidence="1">
    <location>
        <begin position="76"/>
        <end position="91"/>
    </location>
</feature>
<reference evidence="4" key="1">
    <citation type="journal article" date="2024" name="Viruses">
        <title>New Genera and Species of Caulobacter and Brevundimonas Bacteriophages Provide Insights into Phage Genome Evolution.</title>
        <authorList>
            <person name="Ely B."/>
            <person name="Hils M."/>
            <person name="Clarke A."/>
            <person name="Albert M."/>
            <person name="Holness N."/>
            <person name="Lenski J."/>
            <person name="Mohammadi T."/>
        </authorList>
    </citation>
    <scope>NUCLEOTIDE SEQUENCE [LARGE SCALE GENOMIC DNA]</scope>
</reference>
<protein>
    <submittedName>
        <fullName evidence="3">I-spanin</fullName>
    </submittedName>
</protein>
<organism evidence="3 4">
    <name type="scientific">Caulobacter phage Quill_5.2</name>
    <dbReference type="NCBI Taxonomy" id="3075108"/>
    <lineage>
        <taxon>Viruses</taxon>
        <taxon>Duplodnaviria</taxon>
        <taxon>Heunggongvirae</taxon>
        <taxon>Uroviricota</taxon>
        <taxon>Caudoviricetes</taxon>
        <taxon>Autographivirales</taxon>
        <taxon>Autonotataviridae</taxon>
        <taxon>Lullwatervirus</taxon>
        <taxon>Lullwatervirus quill52</taxon>
    </lineage>
</organism>
<accession>A0AA96Q4F0</accession>
<evidence type="ECO:0000256" key="1">
    <source>
        <dbReference type="SAM" id="MobiDB-lite"/>
    </source>
</evidence>
<keyword evidence="2" id="KW-1133">Transmembrane helix</keyword>